<name>A0A2H0KPE6_9BACT</name>
<evidence type="ECO:0000313" key="2">
    <source>
        <dbReference type="EMBL" id="PIQ72254.1"/>
    </source>
</evidence>
<dbReference type="Gene3D" id="3.40.50.920">
    <property type="match status" value="1"/>
</dbReference>
<dbReference type="InterPro" id="IPR033248">
    <property type="entry name" value="Transketolase_C"/>
</dbReference>
<dbReference type="EMBL" id="PCVL01000060">
    <property type="protein sequence ID" value="PIQ72254.1"/>
    <property type="molecule type" value="Genomic_DNA"/>
</dbReference>
<dbReference type="AlphaFoldDB" id="A0A2H0KPE6"/>
<gene>
    <name evidence="2" type="ORF">COV86_04040</name>
</gene>
<evidence type="ECO:0000259" key="1">
    <source>
        <dbReference type="Pfam" id="PF02780"/>
    </source>
</evidence>
<dbReference type="InterPro" id="IPR051157">
    <property type="entry name" value="PDH/Transketolase"/>
</dbReference>
<accession>A0A2H0KPE6</accession>
<comment type="caution">
    <text evidence="2">The sequence shown here is derived from an EMBL/GenBank/DDBJ whole genome shotgun (WGS) entry which is preliminary data.</text>
</comment>
<organism evidence="2 3">
    <name type="scientific">Candidatus Roizmanbacteria bacterium CG11_big_fil_rev_8_21_14_0_20_35_14</name>
    <dbReference type="NCBI Taxonomy" id="1974855"/>
    <lineage>
        <taxon>Bacteria</taxon>
        <taxon>Candidatus Roizmaniibacteriota</taxon>
    </lineage>
</organism>
<sequence>DLVFFVTGTLMEEVIKATKIIKEEKGLTSTIIDIHTIKPLDIDLILKEVEGKEMVFTVEEHGIIGGLGAAISEILSESKKPVRVIRIGTIDKFVKVIGTRSYLRKQLGLDTEGIVKKVRQELL</sequence>
<feature type="non-terminal residue" evidence="2">
    <location>
        <position position="1"/>
    </location>
</feature>
<dbReference type="PANTHER" id="PTHR43825:SF1">
    <property type="entry name" value="TRANSKETOLASE-LIKE PYRIMIDINE-BINDING DOMAIN-CONTAINING PROTEIN"/>
    <property type="match status" value="1"/>
</dbReference>
<feature type="domain" description="Transketolase C-terminal" evidence="1">
    <location>
        <begin position="1"/>
        <end position="114"/>
    </location>
</feature>
<reference evidence="2 3" key="1">
    <citation type="submission" date="2017-09" db="EMBL/GenBank/DDBJ databases">
        <title>Depth-based differentiation of microbial function through sediment-hosted aquifers and enrichment of novel symbionts in the deep terrestrial subsurface.</title>
        <authorList>
            <person name="Probst A.J."/>
            <person name="Ladd B."/>
            <person name="Jarett J.K."/>
            <person name="Geller-Mcgrath D.E."/>
            <person name="Sieber C.M."/>
            <person name="Emerson J.B."/>
            <person name="Anantharaman K."/>
            <person name="Thomas B.C."/>
            <person name="Malmstrom R."/>
            <person name="Stieglmeier M."/>
            <person name="Klingl A."/>
            <person name="Woyke T."/>
            <person name="Ryan C.M."/>
            <person name="Banfield J.F."/>
        </authorList>
    </citation>
    <scope>NUCLEOTIDE SEQUENCE [LARGE SCALE GENOMIC DNA]</scope>
    <source>
        <strain evidence="2">CG11_big_fil_rev_8_21_14_0_20_35_14</strain>
    </source>
</reference>
<evidence type="ECO:0000313" key="3">
    <source>
        <dbReference type="Proteomes" id="UP000229570"/>
    </source>
</evidence>
<dbReference type="InterPro" id="IPR009014">
    <property type="entry name" value="Transketo_C/PFOR_II"/>
</dbReference>
<proteinExistence type="predicted"/>
<protein>
    <submittedName>
        <fullName evidence="2">Transketolase</fullName>
    </submittedName>
</protein>
<dbReference type="PANTHER" id="PTHR43825">
    <property type="entry name" value="PYRUVATE DEHYDROGENASE E1 COMPONENT"/>
    <property type="match status" value="1"/>
</dbReference>
<dbReference type="SUPFAM" id="SSF52922">
    <property type="entry name" value="TK C-terminal domain-like"/>
    <property type="match status" value="1"/>
</dbReference>
<dbReference type="Proteomes" id="UP000229570">
    <property type="component" value="Unassembled WGS sequence"/>
</dbReference>
<dbReference type="Pfam" id="PF02780">
    <property type="entry name" value="Transketolase_C"/>
    <property type="match status" value="1"/>
</dbReference>